<reference evidence="3" key="2">
    <citation type="submission" date="2014-07" db="EMBL/GenBank/DDBJ databases">
        <title>Genome sequence of Mangrovimonas yunxiaonensis.</title>
        <authorList>
            <person name="Li Y."/>
            <person name="Zheng T."/>
        </authorList>
    </citation>
    <scope>NUCLEOTIDE SEQUENCE [LARGE SCALE GENOMIC DNA]</scope>
    <source>
        <strain evidence="3">LY01</strain>
    </source>
</reference>
<accession>A0A084TNU2</accession>
<comment type="caution">
    <text evidence="2">The sequence shown here is derived from an EMBL/GenBank/DDBJ whole genome shotgun (WGS) entry which is preliminary data.</text>
</comment>
<dbReference type="PANTHER" id="PTHR12526">
    <property type="entry name" value="GLYCOSYLTRANSFERASE"/>
    <property type="match status" value="1"/>
</dbReference>
<protein>
    <recommendedName>
        <fullName evidence="1">Glycosyl transferase family 1 domain-containing protein</fullName>
    </recommendedName>
</protein>
<dbReference type="Proteomes" id="UP000028521">
    <property type="component" value="Unassembled WGS sequence"/>
</dbReference>
<dbReference type="CDD" id="cd03811">
    <property type="entry name" value="GT4_GT28_WabH-like"/>
    <property type="match status" value="1"/>
</dbReference>
<name>A0A084TNU2_9FLAO</name>
<reference evidence="2 3" key="1">
    <citation type="journal article" date="2014" name="Genome Announc.">
        <title>Draft Genome Sequence of the Algicidal Bacterium Mangrovimonas yunxiaonensis Strain LY01.</title>
        <authorList>
            <person name="Li Y."/>
            <person name="Zhu H."/>
            <person name="Li C."/>
            <person name="Zhang H."/>
            <person name="Chen Z."/>
            <person name="Zheng W."/>
            <person name="Xu H."/>
            <person name="Zheng T."/>
        </authorList>
    </citation>
    <scope>NUCLEOTIDE SEQUENCE [LARGE SCALE GENOMIC DNA]</scope>
    <source>
        <strain evidence="2 3">LY01</strain>
    </source>
</reference>
<evidence type="ECO:0000313" key="2">
    <source>
        <dbReference type="EMBL" id="KFB02378.1"/>
    </source>
</evidence>
<dbReference type="SUPFAM" id="SSF53756">
    <property type="entry name" value="UDP-Glycosyltransferase/glycogen phosphorylase"/>
    <property type="match status" value="1"/>
</dbReference>
<dbReference type="Gene3D" id="3.40.50.2000">
    <property type="entry name" value="Glycogen Phosphorylase B"/>
    <property type="match status" value="2"/>
</dbReference>
<dbReference type="Pfam" id="PF00534">
    <property type="entry name" value="Glycos_transf_1"/>
    <property type="match status" value="1"/>
</dbReference>
<dbReference type="eggNOG" id="COG0438">
    <property type="taxonomic scope" value="Bacteria"/>
</dbReference>
<evidence type="ECO:0000313" key="3">
    <source>
        <dbReference type="Proteomes" id="UP000028521"/>
    </source>
</evidence>
<dbReference type="STRING" id="1197477.IA57_01730"/>
<proteinExistence type="predicted"/>
<evidence type="ECO:0000259" key="1">
    <source>
        <dbReference type="Pfam" id="PF00534"/>
    </source>
</evidence>
<dbReference type="GO" id="GO:0016757">
    <property type="term" value="F:glycosyltransferase activity"/>
    <property type="evidence" value="ECO:0007669"/>
    <property type="project" value="InterPro"/>
</dbReference>
<dbReference type="EMBL" id="JPFK01000002">
    <property type="protein sequence ID" value="KFB02378.1"/>
    <property type="molecule type" value="Genomic_DNA"/>
</dbReference>
<organism evidence="2 3">
    <name type="scientific">Mangrovimonas yunxiaonensis</name>
    <dbReference type="NCBI Taxonomy" id="1197477"/>
    <lineage>
        <taxon>Bacteria</taxon>
        <taxon>Pseudomonadati</taxon>
        <taxon>Bacteroidota</taxon>
        <taxon>Flavobacteriia</taxon>
        <taxon>Flavobacteriales</taxon>
        <taxon>Flavobacteriaceae</taxon>
        <taxon>Mangrovimonas</taxon>
    </lineage>
</organism>
<dbReference type="PANTHER" id="PTHR12526:SF630">
    <property type="entry name" value="GLYCOSYLTRANSFERASE"/>
    <property type="match status" value="1"/>
</dbReference>
<dbReference type="InterPro" id="IPR001296">
    <property type="entry name" value="Glyco_trans_1"/>
</dbReference>
<sequence>MIYRKEICLVASSLGKGGAERATALQSKMLSSLGYQVYIVIVHSIIEYDYSGTIYDLGRLKEQGVNRVSRLNHFRRFINKHDFYAIIDNRSRVQAYREFIVSKFIYKKPTIYVIHSYESSITFNKYKVLNYLLYRNELMVGVSSEISEHFKKLYQLKHVRTIHNALDFERIQQQGKEQIEDSKILNSTYVIFYGRVDNSSKNLRLLFQAYKKSKLIQQGVKLLILGKGPDVKTLKSYSEELKISDSVIFKTALRNPFPYVKQALFMILTSRYEGFPMVLLESLSLAVPVISVDCKSGPSEIIKHGYNGLLVENDNVKKLSQAMDSFIFNKQLYETCKANTVKSIRKYRADEIIKQWQVLLKSL</sequence>
<dbReference type="AlphaFoldDB" id="A0A084TNU2"/>
<gene>
    <name evidence="2" type="ORF">IA57_01730</name>
</gene>
<feature type="domain" description="Glycosyl transferase family 1" evidence="1">
    <location>
        <begin position="180"/>
        <end position="340"/>
    </location>
</feature>
<keyword evidence="3" id="KW-1185">Reference proteome</keyword>